<dbReference type="PANTHER" id="PTHR21092">
    <property type="entry name" value="NICASTRIN"/>
    <property type="match status" value="1"/>
</dbReference>
<feature type="signal peptide" evidence="11">
    <location>
        <begin position="1"/>
        <end position="26"/>
    </location>
</feature>
<evidence type="ECO:0000256" key="11">
    <source>
        <dbReference type="SAM" id="SignalP"/>
    </source>
</evidence>
<proteinExistence type="inferred from homology"/>
<evidence type="ECO:0000256" key="2">
    <source>
        <dbReference type="ARBA" id="ARBA00007717"/>
    </source>
</evidence>
<evidence type="ECO:0000256" key="4">
    <source>
        <dbReference type="ARBA" id="ARBA00022692"/>
    </source>
</evidence>
<keyword evidence="5 11" id="KW-0732">Signal</keyword>
<dbReference type="InterPro" id="IPR041084">
    <property type="entry name" value="Ncstrn_small"/>
</dbReference>
<gene>
    <name evidence="13" type="ORF">ASTO00021_LOCUS5330</name>
</gene>
<protein>
    <recommendedName>
        <fullName evidence="3">Nicastrin</fullName>
    </recommendedName>
</protein>
<evidence type="ECO:0000256" key="6">
    <source>
        <dbReference type="ARBA" id="ARBA00022976"/>
    </source>
</evidence>
<dbReference type="GO" id="GO:0005886">
    <property type="term" value="C:plasma membrane"/>
    <property type="evidence" value="ECO:0007669"/>
    <property type="project" value="UniProtKB-ARBA"/>
</dbReference>
<organism evidence="13">
    <name type="scientific">Aplanochytrium stocchinoi</name>
    <dbReference type="NCBI Taxonomy" id="215587"/>
    <lineage>
        <taxon>Eukaryota</taxon>
        <taxon>Sar</taxon>
        <taxon>Stramenopiles</taxon>
        <taxon>Bigyra</taxon>
        <taxon>Labyrinthulomycetes</taxon>
        <taxon>Thraustochytrida</taxon>
        <taxon>Thraustochytriidae</taxon>
        <taxon>Aplanochytrium</taxon>
    </lineage>
</organism>
<evidence type="ECO:0000256" key="7">
    <source>
        <dbReference type="ARBA" id="ARBA00022989"/>
    </source>
</evidence>
<evidence type="ECO:0000256" key="9">
    <source>
        <dbReference type="ARBA" id="ARBA00023180"/>
    </source>
</evidence>
<comment type="similarity">
    <text evidence="2">Belongs to the nicastrin family.</text>
</comment>
<keyword evidence="7 10" id="KW-1133">Transmembrane helix</keyword>
<dbReference type="PANTHER" id="PTHR21092:SF0">
    <property type="entry name" value="NICASTRIN"/>
    <property type="match status" value="1"/>
</dbReference>
<accession>A0A7S3LM54</accession>
<feature type="transmembrane region" description="Helical" evidence="10">
    <location>
        <begin position="670"/>
        <end position="689"/>
    </location>
</feature>
<dbReference type="InterPro" id="IPR008710">
    <property type="entry name" value="Nicastrin"/>
</dbReference>
<dbReference type="SUPFAM" id="SSF53187">
    <property type="entry name" value="Zn-dependent exopeptidases"/>
    <property type="match status" value="1"/>
</dbReference>
<keyword evidence="8 10" id="KW-0472">Membrane</keyword>
<sequence>MKMRISVNFFFFCCTLLVCFFGRCKGQNVAPVEQTGVEGLNPAATELVDFFACKRLFSTSGAIGCGSSKDGDRGKLYGISSVQELEEFTKDESLKDRAIVLNSDMFDASVVSELISTERVNLLLIKPTTNPELFSPDIPTPFNLGDGLSHLNIPFPVALLSVEDIAILEKRIIENVERGYGDNNWQHGAEFTFYNGKTSVTSQFCLERGRCDPLGGLSVWGAVGDVVRGEKESVLVTTQMDSTAFFHDLAFGANSAASGIIAVLGAVHALGQYRDEIAALDKQIMVALFQAEVWDRTGSRRFVHDIVNGCASSDSETCSDPFTSSLEWTRLNLSKIGEIVAVDQVAGYFENISTFFTHIADDSGSSSTDLESDLQNEAGLAGLGVAKGAGLPPSALTSFLENEQFIGGGVVFSGYNATYQEINPFYRSRFDRAGSTNVTAQLTNVATAIARTAFVRASKGATPPITASDIEADFETIRQLESCLTQDFACDLVAEYLNTTTEFLQTVLQSEVSTNKFPPGTVPALFYTGVFSPQLFESNGKIQTFVPPSVLEIFVRNFVSHNTKPIQDEIDSTCGFDNTCVSDYADQIACNDTFVTALACVRGRCICSSTHFHDAYSPGLALGAEKLNDGIAISWNIEDDTNNPIWTEPTYSLPTIKLYQDGGYNTATEMLISGLILSIFSYVSISVIIRRLKETKFKLD</sequence>
<evidence type="ECO:0000259" key="12">
    <source>
        <dbReference type="Pfam" id="PF18266"/>
    </source>
</evidence>
<dbReference type="Pfam" id="PF18266">
    <property type="entry name" value="Ncstrn_small"/>
    <property type="match status" value="1"/>
</dbReference>
<evidence type="ECO:0000256" key="5">
    <source>
        <dbReference type="ARBA" id="ARBA00022729"/>
    </source>
</evidence>
<dbReference type="GO" id="GO:0016485">
    <property type="term" value="P:protein processing"/>
    <property type="evidence" value="ECO:0007669"/>
    <property type="project" value="InterPro"/>
</dbReference>
<dbReference type="AlphaFoldDB" id="A0A7S3LM54"/>
<feature type="domain" description="Nicastrin small lobe" evidence="12">
    <location>
        <begin position="52"/>
        <end position="175"/>
    </location>
</feature>
<dbReference type="Pfam" id="PF05450">
    <property type="entry name" value="Nicastrin"/>
    <property type="match status" value="1"/>
</dbReference>
<comment type="subcellular location">
    <subcellularLocation>
        <location evidence="1">Membrane</location>
        <topology evidence="1">Single-pass type I membrane protein</topology>
    </subcellularLocation>
</comment>
<evidence type="ECO:0000313" key="13">
    <source>
        <dbReference type="EMBL" id="CAE0435040.1"/>
    </source>
</evidence>
<keyword evidence="9" id="KW-0325">Glycoprotein</keyword>
<evidence type="ECO:0000256" key="1">
    <source>
        <dbReference type="ARBA" id="ARBA00004479"/>
    </source>
</evidence>
<evidence type="ECO:0000256" key="10">
    <source>
        <dbReference type="SAM" id="Phobius"/>
    </source>
</evidence>
<feature type="chain" id="PRO_5031312523" description="Nicastrin" evidence="11">
    <location>
        <begin position="27"/>
        <end position="700"/>
    </location>
</feature>
<name>A0A7S3LM54_9STRA</name>
<reference evidence="13" key="1">
    <citation type="submission" date="2021-01" db="EMBL/GenBank/DDBJ databases">
        <authorList>
            <person name="Corre E."/>
            <person name="Pelletier E."/>
            <person name="Niang G."/>
            <person name="Scheremetjew M."/>
            <person name="Finn R."/>
            <person name="Kale V."/>
            <person name="Holt S."/>
            <person name="Cochrane G."/>
            <person name="Meng A."/>
            <person name="Brown T."/>
            <person name="Cohen L."/>
        </authorList>
    </citation>
    <scope>NUCLEOTIDE SEQUENCE</scope>
    <source>
        <strain evidence="13">GSBS06</strain>
    </source>
</reference>
<dbReference type="EMBL" id="HBIN01007279">
    <property type="protein sequence ID" value="CAE0435040.1"/>
    <property type="molecule type" value="Transcribed_RNA"/>
</dbReference>
<keyword evidence="4 10" id="KW-0812">Transmembrane</keyword>
<evidence type="ECO:0000256" key="8">
    <source>
        <dbReference type="ARBA" id="ARBA00023136"/>
    </source>
</evidence>
<dbReference type="Gene3D" id="3.40.630.10">
    <property type="entry name" value="Zn peptidases"/>
    <property type="match status" value="1"/>
</dbReference>
<evidence type="ECO:0000256" key="3">
    <source>
        <dbReference type="ARBA" id="ARBA00015303"/>
    </source>
</evidence>
<dbReference type="GO" id="GO:0007219">
    <property type="term" value="P:Notch signaling pathway"/>
    <property type="evidence" value="ECO:0007669"/>
    <property type="project" value="UniProtKB-KW"/>
</dbReference>
<keyword evidence="6" id="KW-0914">Notch signaling pathway</keyword>